<keyword evidence="4" id="KW-0808">Transferase</keyword>
<evidence type="ECO:0000313" key="4">
    <source>
        <dbReference type="EMBL" id="KUI67131.1"/>
    </source>
</evidence>
<dbReference type="Gene3D" id="3.40.710.10">
    <property type="entry name" value="DD-peptidase/beta-lactamase superfamily"/>
    <property type="match status" value="1"/>
</dbReference>
<reference evidence="4" key="1">
    <citation type="submission" date="2014-12" db="EMBL/GenBank/DDBJ databases">
        <title>Genome Sequence of Valsa Canker Pathogens Uncovers a Specific Adaption of Colonization on Woody Bark.</title>
        <authorList>
            <person name="Yin Z."/>
            <person name="Liu H."/>
            <person name="Gao X."/>
            <person name="Li Z."/>
            <person name="Song N."/>
            <person name="Ke X."/>
            <person name="Dai Q."/>
            <person name="Wu Y."/>
            <person name="Sun Y."/>
            <person name="Xu J.-R."/>
            <person name="Kang Z.K."/>
            <person name="Wang L."/>
            <person name="Huang L."/>
        </authorList>
    </citation>
    <scope>NUCLEOTIDE SEQUENCE [LARGE SCALE GENOMIC DNA]</scope>
    <source>
        <strain evidence="4">03-8</strain>
    </source>
</reference>
<keyword evidence="4" id="KW-0012">Acyltransferase</keyword>
<feature type="domain" description="Beta-lactamase-related" evidence="3">
    <location>
        <begin position="6"/>
        <end position="367"/>
    </location>
</feature>
<protein>
    <submittedName>
        <fullName evidence="4">Acyltransferase LovD</fullName>
    </submittedName>
</protein>
<dbReference type="SMR" id="A0A194VSF7"/>
<evidence type="ECO:0000313" key="5">
    <source>
        <dbReference type="Proteomes" id="UP000078559"/>
    </source>
</evidence>
<dbReference type="PANTHER" id="PTHR43283">
    <property type="entry name" value="BETA-LACTAMASE-RELATED"/>
    <property type="match status" value="1"/>
</dbReference>
<dbReference type="InterPro" id="IPR050789">
    <property type="entry name" value="Diverse_Enzym_Activities"/>
</dbReference>
<dbReference type="InterPro" id="IPR012338">
    <property type="entry name" value="Beta-lactam/transpept-like"/>
</dbReference>
<accession>A0A194VSF7</accession>
<dbReference type="OrthoDB" id="428260at2759"/>
<evidence type="ECO:0000259" key="3">
    <source>
        <dbReference type="Pfam" id="PF00144"/>
    </source>
</evidence>
<evidence type="ECO:0000256" key="1">
    <source>
        <dbReference type="ARBA" id="ARBA00009009"/>
    </source>
</evidence>
<name>A0A194VSF7_CYTMA</name>
<gene>
    <name evidence="4" type="ORF">VM1G_03211</name>
</gene>
<dbReference type="GO" id="GO:0016787">
    <property type="term" value="F:hydrolase activity"/>
    <property type="evidence" value="ECO:0007669"/>
    <property type="project" value="UniProtKB-KW"/>
</dbReference>
<dbReference type="SUPFAM" id="SSF56601">
    <property type="entry name" value="beta-lactamase/transpeptidase-like"/>
    <property type="match status" value="1"/>
</dbReference>
<keyword evidence="5" id="KW-1185">Reference proteome</keyword>
<comment type="similarity">
    <text evidence="1">Belongs to the class-A beta-lactamase family.</text>
</comment>
<organism evidence="4 5">
    <name type="scientific">Cytospora mali</name>
    <name type="common">Apple Valsa canker fungus</name>
    <name type="synonym">Valsa mali</name>
    <dbReference type="NCBI Taxonomy" id="578113"/>
    <lineage>
        <taxon>Eukaryota</taxon>
        <taxon>Fungi</taxon>
        <taxon>Dikarya</taxon>
        <taxon>Ascomycota</taxon>
        <taxon>Pezizomycotina</taxon>
        <taxon>Sordariomycetes</taxon>
        <taxon>Sordariomycetidae</taxon>
        <taxon>Diaporthales</taxon>
        <taxon>Cytosporaceae</taxon>
        <taxon>Cytospora</taxon>
    </lineage>
</organism>
<dbReference type="PANTHER" id="PTHR43283:SF17">
    <property type="entry name" value="(LOVD), PUTATIVE (AFU_ORTHOLOGUE AFUA_5G00920)-RELATED"/>
    <property type="match status" value="1"/>
</dbReference>
<keyword evidence="2" id="KW-0378">Hydrolase</keyword>
<dbReference type="EMBL" id="CM003100">
    <property type="protein sequence ID" value="KUI67131.1"/>
    <property type="molecule type" value="Genomic_DNA"/>
</dbReference>
<dbReference type="AlphaFoldDB" id="A0A194VSF7"/>
<dbReference type="Proteomes" id="UP000078559">
    <property type="component" value="Chromosome 3"/>
</dbReference>
<dbReference type="Pfam" id="PF00144">
    <property type="entry name" value="Beta-lactamase"/>
    <property type="match status" value="1"/>
</dbReference>
<dbReference type="InterPro" id="IPR001466">
    <property type="entry name" value="Beta-lactam-related"/>
</dbReference>
<proteinExistence type="inferred from homology"/>
<dbReference type="GO" id="GO:0016746">
    <property type="term" value="F:acyltransferase activity"/>
    <property type="evidence" value="ECO:0007669"/>
    <property type="project" value="UniProtKB-KW"/>
</dbReference>
<sequence length="391" mass="43124">MAFKLEAALKQLVDTKKIPNAILYASDANGNFQYHSIFGFSSPESNAPALTEDDYLFSASCTKLLTSISVLKLVEDGRLSLDDAVDGILPELARLEIITKAEPVLEYQTSKNKITYRQLLMHTSGLSYDFVHPYLAAWRKENPSEGESVPKRFNFPLVFEPGTAWVYGCGLDWAGLAVERISGMALSDFMTRNIFDPVGVSKDGITFFPLEVPGAQLVTMAARTGDSSFVIGTNTLQGPSVEHCYGGQGAYLRGREYMKILRSLLADDEKLLKRATVAEMVRPQLDAAQKGSLNDLIFAYPVLERTMSRDMDRGKVDHSLCGVVDVEGQPGWRGKGTVLWGGSPNLSWFLDRDRDLCGFLGAQLMPSGDPVYKALNLSFEKTMYELAGKNL</sequence>
<evidence type="ECO:0000256" key="2">
    <source>
        <dbReference type="ARBA" id="ARBA00022801"/>
    </source>
</evidence>